<evidence type="ECO:0000313" key="17">
    <source>
        <dbReference type="EMBL" id="PSJ32353.1"/>
    </source>
</evidence>
<dbReference type="PROSITE" id="PS00184">
    <property type="entry name" value="GARS"/>
    <property type="match status" value="1"/>
</dbReference>
<evidence type="ECO:0000256" key="9">
    <source>
        <dbReference type="ARBA" id="ARBA00022840"/>
    </source>
</evidence>
<keyword evidence="8 14" id="KW-0658">Purine biosynthesis</keyword>
<evidence type="ECO:0000313" key="18">
    <source>
        <dbReference type="Proteomes" id="UP000241434"/>
    </source>
</evidence>
<evidence type="ECO:0000259" key="16">
    <source>
        <dbReference type="PROSITE" id="PS50975"/>
    </source>
</evidence>
<dbReference type="Gene3D" id="3.30.470.20">
    <property type="entry name" value="ATP-grasp fold, B domain"/>
    <property type="match status" value="1"/>
</dbReference>
<dbReference type="GO" id="GO:0004637">
    <property type="term" value="F:phosphoribosylamine-glycine ligase activity"/>
    <property type="evidence" value="ECO:0007669"/>
    <property type="project" value="UniProtKB-UniRule"/>
</dbReference>
<accession>A0A2P7Q309</accession>
<dbReference type="Gene3D" id="3.40.50.20">
    <property type="match status" value="1"/>
</dbReference>
<dbReference type="SMART" id="SM01209">
    <property type="entry name" value="GARS_A"/>
    <property type="match status" value="1"/>
</dbReference>
<keyword evidence="6" id="KW-0479">Metal-binding</keyword>
<reference evidence="17" key="1">
    <citation type="thesis" date="2015" institute="Rutgers" country="The State University of New Jersey, 14 College Farm Rd., New Brunswick, NJ, USA">
        <title>Ammonia toxicity in bacteria and its implications for treatment of and resource recovery from highly nitrogenous organic wastes.</title>
        <authorList>
            <person name="Luther A.K."/>
        </authorList>
    </citation>
    <scope>NUCLEOTIDE SEQUENCE</scope>
    <source>
        <strain evidence="17">RT-10B</strain>
    </source>
</reference>
<evidence type="ECO:0000256" key="8">
    <source>
        <dbReference type="ARBA" id="ARBA00022755"/>
    </source>
</evidence>
<evidence type="ECO:0000256" key="2">
    <source>
        <dbReference type="ARBA" id="ARBA00001946"/>
    </source>
</evidence>
<organism evidence="17 18">
    <name type="scientific">Peptostreptococcus russellii</name>
    <dbReference type="NCBI Taxonomy" id="215200"/>
    <lineage>
        <taxon>Bacteria</taxon>
        <taxon>Bacillati</taxon>
        <taxon>Bacillota</taxon>
        <taxon>Clostridia</taxon>
        <taxon>Peptostreptococcales</taxon>
        <taxon>Peptostreptococcaceae</taxon>
        <taxon>Peptostreptococcus</taxon>
    </lineage>
</organism>
<comment type="pathway">
    <text evidence="3 14">Purine metabolism; IMP biosynthesis via de novo pathway; N(1)-(5-phospho-D-ribosyl)glycinamide from 5-phospho-alpha-D-ribose 1-diphosphate: step 2/2.</text>
</comment>
<dbReference type="GO" id="GO:0046872">
    <property type="term" value="F:metal ion binding"/>
    <property type="evidence" value="ECO:0007669"/>
    <property type="project" value="UniProtKB-KW"/>
</dbReference>
<evidence type="ECO:0000256" key="10">
    <source>
        <dbReference type="ARBA" id="ARBA00023211"/>
    </source>
</evidence>
<proteinExistence type="inferred from homology"/>
<dbReference type="GO" id="GO:0005524">
    <property type="term" value="F:ATP binding"/>
    <property type="evidence" value="ECO:0007669"/>
    <property type="project" value="UniProtKB-UniRule"/>
</dbReference>
<evidence type="ECO:0000256" key="3">
    <source>
        <dbReference type="ARBA" id="ARBA00005174"/>
    </source>
</evidence>
<evidence type="ECO:0000256" key="12">
    <source>
        <dbReference type="ARBA" id="ARBA00042242"/>
    </source>
</evidence>
<keyword evidence="5 14" id="KW-0436">Ligase</keyword>
<comment type="catalytic activity">
    <reaction evidence="14">
        <text>5-phospho-beta-D-ribosylamine + glycine + ATP = N(1)-(5-phospho-beta-D-ribosyl)glycinamide + ADP + phosphate + H(+)</text>
        <dbReference type="Rhea" id="RHEA:17453"/>
        <dbReference type="ChEBI" id="CHEBI:15378"/>
        <dbReference type="ChEBI" id="CHEBI:30616"/>
        <dbReference type="ChEBI" id="CHEBI:43474"/>
        <dbReference type="ChEBI" id="CHEBI:57305"/>
        <dbReference type="ChEBI" id="CHEBI:58681"/>
        <dbReference type="ChEBI" id="CHEBI:143788"/>
        <dbReference type="ChEBI" id="CHEBI:456216"/>
        <dbReference type="EC" id="6.3.4.13"/>
    </reaction>
</comment>
<dbReference type="Proteomes" id="UP000241434">
    <property type="component" value="Unassembled WGS sequence"/>
</dbReference>
<dbReference type="UniPathway" id="UPA00074">
    <property type="reaction ID" value="UER00125"/>
</dbReference>
<comment type="caution">
    <text evidence="17">The sequence shown here is derived from an EMBL/GenBank/DDBJ whole genome shotgun (WGS) entry which is preliminary data.</text>
</comment>
<keyword evidence="10" id="KW-0464">Manganese</keyword>
<dbReference type="Pfam" id="PF02843">
    <property type="entry name" value="GARS_C"/>
    <property type="match status" value="1"/>
</dbReference>
<dbReference type="FunFam" id="3.90.600.10:FF:000001">
    <property type="entry name" value="Trifunctional purine biosynthetic protein adenosine-3"/>
    <property type="match status" value="1"/>
</dbReference>
<dbReference type="InterPro" id="IPR013815">
    <property type="entry name" value="ATP_grasp_subdomain_1"/>
</dbReference>
<feature type="domain" description="ATP-grasp" evidence="16">
    <location>
        <begin position="107"/>
        <end position="313"/>
    </location>
</feature>
<dbReference type="SMART" id="SM01210">
    <property type="entry name" value="GARS_C"/>
    <property type="match status" value="1"/>
</dbReference>
<evidence type="ECO:0000256" key="15">
    <source>
        <dbReference type="PROSITE-ProRule" id="PRU00409"/>
    </source>
</evidence>
<dbReference type="EMBL" id="JYGE01000001">
    <property type="protein sequence ID" value="PSJ32353.1"/>
    <property type="molecule type" value="Genomic_DNA"/>
</dbReference>
<evidence type="ECO:0000256" key="1">
    <source>
        <dbReference type="ARBA" id="ARBA00001936"/>
    </source>
</evidence>
<sequence length="419" mass="46104">MKILVVGGGGREHAICWKLNGEENVEKVYCAPGNAGISKVAECVDIKATDIEKLADFAEENRIDLTVIGPEVPLVMGISDVFKERGLRVFGPDKACSQLEGSKLFSKEFMVRHNIATAKYKEYTDIDKAIEEIDSFGYPVVIKADGLAAGKGVIIPTNREEAIETLNTIMKDRKFGEAGNLVVVEEFLEGVETSILALVDKNTIIAMESSKDHKKVYENETGPNTGGMGTFSPSTIYTDELAEKVYNDVLVKSLEGFKEDGLDYRGILFVGLMITEDGEKVLEYNCRFGDPEIQSILMRLDSSLSEIMMAITEDRLSEIDIKYSKDAATCVIMASGGYPDSYEKGKKISGLEDLDDDIVVFHSGTKKDGNDILTNGGRVLGVCAKAKDVESAAKRVYENIEKISFDGKHYRKDIGIKYE</sequence>
<keyword evidence="7 15" id="KW-0547">Nucleotide-binding</keyword>
<evidence type="ECO:0000256" key="13">
    <source>
        <dbReference type="ARBA" id="ARBA00042864"/>
    </source>
</evidence>
<dbReference type="SUPFAM" id="SSF51246">
    <property type="entry name" value="Rudiment single hybrid motif"/>
    <property type="match status" value="1"/>
</dbReference>
<dbReference type="RefSeq" id="WP_106775973.1">
    <property type="nucleotide sequence ID" value="NZ_JYGE01000001.1"/>
</dbReference>
<dbReference type="InterPro" id="IPR011761">
    <property type="entry name" value="ATP-grasp"/>
</dbReference>
<keyword evidence="18" id="KW-1185">Reference proteome</keyword>
<dbReference type="SUPFAM" id="SSF52440">
    <property type="entry name" value="PreATP-grasp domain"/>
    <property type="match status" value="1"/>
</dbReference>
<dbReference type="InterPro" id="IPR020562">
    <property type="entry name" value="PRibGlycinamide_synth_N"/>
</dbReference>
<dbReference type="GO" id="GO:0009113">
    <property type="term" value="P:purine nucleobase biosynthetic process"/>
    <property type="evidence" value="ECO:0007669"/>
    <property type="project" value="InterPro"/>
</dbReference>
<dbReference type="InterPro" id="IPR020560">
    <property type="entry name" value="PRibGlycinamide_synth_C-dom"/>
</dbReference>
<dbReference type="PANTHER" id="PTHR43472:SF1">
    <property type="entry name" value="PHOSPHORIBOSYLAMINE--GLYCINE LIGASE, CHLOROPLASTIC"/>
    <property type="match status" value="1"/>
</dbReference>
<dbReference type="NCBIfam" id="TIGR00877">
    <property type="entry name" value="purD"/>
    <property type="match status" value="1"/>
</dbReference>
<dbReference type="GO" id="GO:0006189">
    <property type="term" value="P:'de novo' IMP biosynthetic process"/>
    <property type="evidence" value="ECO:0007669"/>
    <property type="project" value="UniProtKB-UniRule"/>
</dbReference>
<protein>
    <recommendedName>
        <fullName evidence="4 14">Phosphoribosylamine--glycine ligase</fullName>
        <ecNumber evidence="4 14">6.3.4.13</ecNumber>
    </recommendedName>
    <alternativeName>
        <fullName evidence="14">GARS</fullName>
    </alternativeName>
    <alternativeName>
        <fullName evidence="12 14">Glycinamide ribonucleotide synthetase</fullName>
    </alternativeName>
    <alternativeName>
        <fullName evidence="13 14">Phosphoribosylglycinamide synthetase</fullName>
    </alternativeName>
</protein>
<dbReference type="InterPro" id="IPR000115">
    <property type="entry name" value="PRibGlycinamide_synth"/>
</dbReference>
<comment type="cofactor">
    <cofactor evidence="2">
        <name>Mg(2+)</name>
        <dbReference type="ChEBI" id="CHEBI:18420"/>
    </cofactor>
</comment>
<evidence type="ECO:0000256" key="5">
    <source>
        <dbReference type="ARBA" id="ARBA00022598"/>
    </source>
</evidence>
<comment type="cofactor">
    <cofactor evidence="1">
        <name>Mn(2+)</name>
        <dbReference type="ChEBI" id="CHEBI:29035"/>
    </cofactor>
</comment>
<name>A0A2P7Q309_9FIRM</name>
<dbReference type="Pfam" id="PF02844">
    <property type="entry name" value="GARS_N"/>
    <property type="match status" value="1"/>
</dbReference>
<evidence type="ECO:0000256" key="7">
    <source>
        <dbReference type="ARBA" id="ARBA00022741"/>
    </source>
</evidence>
<dbReference type="InterPro" id="IPR037123">
    <property type="entry name" value="PRibGlycinamide_synth_C_sf"/>
</dbReference>
<evidence type="ECO:0000256" key="11">
    <source>
        <dbReference type="ARBA" id="ARBA00038345"/>
    </source>
</evidence>
<dbReference type="InterPro" id="IPR020561">
    <property type="entry name" value="PRibGlycinamid_synth_ATP-grasp"/>
</dbReference>
<dbReference type="HAMAP" id="MF_00138">
    <property type="entry name" value="GARS"/>
    <property type="match status" value="1"/>
</dbReference>
<dbReference type="EC" id="6.3.4.13" evidence="4 14"/>
<dbReference type="Pfam" id="PF01071">
    <property type="entry name" value="GARS_A"/>
    <property type="match status" value="1"/>
</dbReference>
<dbReference type="AlphaFoldDB" id="A0A2P7Q309"/>
<dbReference type="InterPro" id="IPR011054">
    <property type="entry name" value="Rudment_hybrid_motif"/>
</dbReference>
<dbReference type="InterPro" id="IPR020559">
    <property type="entry name" value="PRibGlycinamide_synth_CS"/>
</dbReference>
<comment type="similarity">
    <text evidence="11 14">Belongs to the GARS family.</text>
</comment>
<dbReference type="FunFam" id="3.30.1490.20:FF:000006">
    <property type="entry name" value="phosphoribosylamine--glycine ligase, chloroplastic-like"/>
    <property type="match status" value="1"/>
</dbReference>
<dbReference type="PANTHER" id="PTHR43472">
    <property type="entry name" value="PHOSPHORIBOSYLAMINE--GLYCINE LIGASE"/>
    <property type="match status" value="1"/>
</dbReference>
<dbReference type="Gene3D" id="3.30.1490.20">
    <property type="entry name" value="ATP-grasp fold, A domain"/>
    <property type="match status" value="1"/>
</dbReference>
<dbReference type="FunFam" id="3.40.50.20:FF:000006">
    <property type="entry name" value="Phosphoribosylamine--glycine ligase, chloroplastic"/>
    <property type="match status" value="1"/>
</dbReference>
<keyword evidence="9 15" id="KW-0067">ATP-binding</keyword>
<dbReference type="OrthoDB" id="9807240at2"/>
<dbReference type="SUPFAM" id="SSF56059">
    <property type="entry name" value="Glutathione synthetase ATP-binding domain-like"/>
    <property type="match status" value="1"/>
</dbReference>
<evidence type="ECO:0000256" key="4">
    <source>
        <dbReference type="ARBA" id="ARBA00013255"/>
    </source>
</evidence>
<dbReference type="PROSITE" id="PS50975">
    <property type="entry name" value="ATP_GRASP"/>
    <property type="match status" value="1"/>
</dbReference>
<dbReference type="InterPro" id="IPR016185">
    <property type="entry name" value="PreATP-grasp_dom_sf"/>
</dbReference>
<evidence type="ECO:0000256" key="6">
    <source>
        <dbReference type="ARBA" id="ARBA00022723"/>
    </source>
</evidence>
<gene>
    <name evidence="14" type="primary">purD</name>
    <name evidence="17" type="ORF">UF10_00910</name>
</gene>
<dbReference type="Gene3D" id="3.90.600.10">
    <property type="entry name" value="Phosphoribosylglycinamide synthetase, C-terminal domain"/>
    <property type="match status" value="1"/>
</dbReference>
<evidence type="ECO:0000256" key="14">
    <source>
        <dbReference type="HAMAP-Rule" id="MF_00138"/>
    </source>
</evidence>